<reference evidence="1" key="1">
    <citation type="journal article" date="2021" name="Proc. Natl. Acad. Sci. U.S.A.">
        <title>A Catalog of Tens of Thousands of Viruses from Human Metagenomes Reveals Hidden Associations with Chronic Diseases.</title>
        <authorList>
            <person name="Tisza M.J."/>
            <person name="Buck C.B."/>
        </authorList>
    </citation>
    <scope>NUCLEOTIDE SEQUENCE</scope>
    <source>
        <strain evidence="1">CtlRg1</strain>
    </source>
</reference>
<sequence>MKYKIAALLAVLVVITSSVLYALSLYRRTKVLEENQRTLQIDTVFMYKVDSLNAAKVGVLNLTISELKKYREQDAKLIKSLKADKLRNYSTTQTKTEYVVKTVLKDSIIYRPDSSIQMKTINFANRWVSVNGKIVGDSTTLNIVSRDELVVTQSYTRKKFLFFKLPVKIFGYRSKQLDVVSKNPNTRISSIEYIEVCD</sequence>
<accession>A0A8S5M6V4</accession>
<dbReference type="InterPro" id="IPR046679">
    <property type="entry name" value="DUF6549"/>
</dbReference>
<dbReference type="EMBL" id="BK014834">
    <property type="protein sequence ID" value="DAD77831.1"/>
    <property type="molecule type" value="Genomic_DNA"/>
</dbReference>
<organism evidence="1">
    <name type="scientific">Myoviridae sp. ctlRg1</name>
    <dbReference type="NCBI Taxonomy" id="2826692"/>
    <lineage>
        <taxon>Viruses</taxon>
        <taxon>Duplodnaviria</taxon>
        <taxon>Heunggongvirae</taxon>
        <taxon>Uroviricota</taxon>
        <taxon>Caudoviricetes</taxon>
    </lineage>
</organism>
<dbReference type="Pfam" id="PF20186">
    <property type="entry name" value="DUF6549"/>
    <property type="match status" value="1"/>
</dbReference>
<name>A0A8S5M6V4_9CAUD</name>
<proteinExistence type="predicted"/>
<evidence type="ECO:0000313" key="1">
    <source>
        <dbReference type="EMBL" id="DAD77831.1"/>
    </source>
</evidence>
<protein>
    <submittedName>
        <fullName evidence="1">Uncharacterized protein</fullName>
    </submittedName>
</protein>